<evidence type="ECO:0000313" key="2">
    <source>
        <dbReference type="Proteomes" id="UP000199017"/>
    </source>
</evidence>
<dbReference type="Gene3D" id="3.10.450.50">
    <property type="match status" value="1"/>
</dbReference>
<evidence type="ECO:0000313" key="1">
    <source>
        <dbReference type="EMBL" id="SDJ03345.1"/>
    </source>
</evidence>
<dbReference type="AlphaFoldDB" id="A0A1G8QFZ2"/>
<accession>A0A1G8QFZ2</accession>
<proteinExistence type="predicted"/>
<dbReference type="EMBL" id="FNDU01000019">
    <property type="protein sequence ID" value="SDJ03345.1"/>
    <property type="molecule type" value="Genomic_DNA"/>
</dbReference>
<reference evidence="1 2" key="1">
    <citation type="submission" date="2016-10" db="EMBL/GenBank/DDBJ databases">
        <authorList>
            <person name="de Groot N.N."/>
        </authorList>
    </citation>
    <scope>NUCLEOTIDE SEQUENCE [LARGE SCALE GENOMIC DNA]</scope>
    <source>
        <strain evidence="2">P4B,CCM 7963,CECT 7998,DSM 25260,IBRC-M 10614,KCTC 13821</strain>
    </source>
</reference>
<organism evidence="1 2">
    <name type="scientific">Alteribacillus bidgolensis</name>
    <dbReference type="NCBI Taxonomy" id="930129"/>
    <lineage>
        <taxon>Bacteria</taxon>
        <taxon>Bacillati</taxon>
        <taxon>Bacillota</taxon>
        <taxon>Bacilli</taxon>
        <taxon>Bacillales</taxon>
        <taxon>Bacillaceae</taxon>
        <taxon>Alteribacillus</taxon>
    </lineage>
</organism>
<sequence length="41" mass="4942">MPDAKEEIIRRFYDEIHNDGDLSKKDEILSSNYLVHEYDQD</sequence>
<name>A0A1G8QFZ2_9BACI</name>
<evidence type="ECO:0008006" key="3">
    <source>
        <dbReference type="Google" id="ProtNLM"/>
    </source>
</evidence>
<gene>
    <name evidence="1" type="ORF">SAMN05216352_11954</name>
</gene>
<keyword evidence="2" id="KW-1185">Reference proteome</keyword>
<protein>
    <recommendedName>
        <fullName evidence="3">Nuclear transport factor 2 family protein</fullName>
    </recommendedName>
</protein>
<dbReference type="Proteomes" id="UP000199017">
    <property type="component" value="Unassembled WGS sequence"/>
</dbReference>
<dbReference type="RefSeq" id="WP_281259184.1">
    <property type="nucleotide sequence ID" value="NZ_FNDU01000019.1"/>
</dbReference>